<name>A0ACC0J4B9_9ERIC</name>
<gene>
    <name evidence="1" type="ORF">LOK49_LG01G02973</name>
</gene>
<sequence>MGGDAKSGSDAMATMRDCGHDKVKLCGHETLAASHFLFTSGLVNAKKIKFPTLFGVLTTKREFQNHKIAF</sequence>
<reference evidence="1 2" key="1">
    <citation type="journal article" date="2022" name="Plant J.">
        <title>Chromosome-level genome of Camellia lanceoleosa provides a valuable resource for understanding genome evolution and self-incompatibility.</title>
        <authorList>
            <person name="Gong W."/>
            <person name="Xiao S."/>
            <person name="Wang L."/>
            <person name="Liao Z."/>
            <person name="Chang Y."/>
            <person name="Mo W."/>
            <person name="Hu G."/>
            <person name="Li W."/>
            <person name="Zhao G."/>
            <person name="Zhu H."/>
            <person name="Hu X."/>
            <person name="Ji K."/>
            <person name="Xiang X."/>
            <person name="Song Q."/>
            <person name="Yuan D."/>
            <person name="Jin S."/>
            <person name="Zhang L."/>
        </authorList>
    </citation>
    <scope>NUCLEOTIDE SEQUENCE [LARGE SCALE GENOMIC DNA]</scope>
    <source>
        <strain evidence="1">SQ_2022a</strain>
    </source>
</reference>
<dbReference type="EMBL" id="CM045758">
    <property type="protein sequence ID" value="KAI8032273.1"/>
    <property type="molecule type" value="Genomic_DNA"/>
</dbReference>
<protein>
    <submittedName>
        <fullName evidence="1">Uncharacterized protein</fullName>
    </submittedName>
</protein>
<comment type="caution">
    <text evidence="1">The sequence shown here is derived from an EMBL/GenBank/DDBJ whole genome shotgun (WGS) entry which is preliminary data.</text>
</comment>
<accession>A0ACC0J4B9</accession>
<organism evidence="1 2">
    <name type="scientific">Camellia lanceoleosa</name>
    <dbReference type="NCBI Taxonomy" id="1840588"/>
    <lineage>
        <taxon>Eukaryota</taxon>
        <taxon>Viridiplantae</taxon>
        <taxon>Streptophyta</taxon>
        <taxon>Embryophyta</taxon>
        <taxon>Tracheophyta</taxon>
        <taxon>Spermatophyta</taxon>
        <taxon>Magnoliopsida</taxon>
        <taxon>eudicotyledons</taxon>
        <taxon>Gunneridae</taxon>
        <taxon>Pentapetalae</taxon>
        <taxon>asterids</taxon>
        <taxon>Ericales</taxon>
        <taxon>Theaceae</taxon>
        <taxon>Camellia</taxon>
    </lineage>
</organism>
<evidence type="ECO:0000313" key="1">
    <source>
        <dbReference type="EMBL" id="KAI8032273.1"/>
    </source>
</evidence>
<proteinExistence type="predicted"/>
<keyword evidence="2" id="KW-1185">Reference proteome</keyword>
<evidence type="ECO:0000313" key="2">
    <source>
        <dbReference type="Proteomes" id="UP001060215"/>
    </source>
</evidence>
<dbReference type="Proteomes" id="UP001060215">
    <property type="component" value="Chromosome 1"/>
</dbReference>